<evidence type="ECO:0000259" key="8">
    <source>
        <dbReference type="PROSITE" id="PS51349"/>
    </source>
</evidence>
<feature type="binding site" evidence="7">
    <location>
        <begin position="327"/>
        <end position="328"/>
    </location>
    <ligand>
        <name>FMN</name>
        <dbReference type="ChEBI" id="CHEBI:58210"/>
    </ligand>
</feature>
<feature type="domain" description="FMN hydroxy acid dehydrogenase" evidence="8">
    <location>
        <begin position="1"/>
        <end position="378"/>
    </location>
</feature>
<dbReference type="InterPro" id="IPR012133">
    <property type="entry name" value="Alpha-hydoxy_acid_DH_FMN"/>
</dbReference>
<keyword evidence="3 7" id="KW-0288">FMN</keyword>
<dbReference type="InterPro" id="IPR000262">
    <property type="entry name" value="FMN-dep_DH"/>
</dbReference>
<dbReference type="InterPro" id="IPR013785">
    <property type="entry name" value="Aldolase_TIM"/>
</dbReference>
<feature type="binding site" evidence="7">
    <location>
        <position position="24"/>
    </location>
    <ligand>
        <name>glyoxylate</name>
        <dbReference type="ChEBI" id="CHEBI:36655"/>
    </ligand>
</feature>
<feature type="active site" description="Proton acceptor" evidence="6">
    <location>
        <position position="273"/>
    </location>
</feature>
<feature type="binding site" evidence="7">
    <location>
        <begin position="304"/>
        <end position="308"/>
    </location>
    <ligand>
        <name>FMN</name>
        <dbReference type="ChEBI" id="CHEBI:58210"/>
    </ligand>
</feature>
<dbReference type="PANTHER" id="PTHR10578:SF107">
    <property type="entry name" value="2-HYDROXYACID OXIDASE 1"/>
    <property type="match status" value="1"/>
</dbReference>
<proteinExistence type="inferred from homology"/>
<name>A0A931MH90_9BURK</name>
<protein>
    <submittedName>
        <fullName evidence="9">Alpha-hydroxy-acid oxidizing protein</fullName>
    </submittedName>
</protein>
<dbReference type="Pfam" id="PF01070">
    <property type="entry name" value="FMN_dh"/>
    <property type="match status" value="1"/>
</dbReference>
<feature type="binding site" evidence="7">
    <location>
        <position position="276"/>
    </location>
    <ligand>
        <name>glyoxylate</name>
        <dbReference type="ChEBI" id="CHEBI:36655"/>
    </ligand>
</feature>
<comment type="cofactor">
    <cofactor evidence="1">
        <name>FMN</name>
        <dbReference type="ChEBI" id="CHEBI:58210"/>
    </cofactor>
</comment>
<evidence type="ECO:0000256" key="2">
    <source>
        <dbReference type="ARBA" id="ARBA00022630"/>
    </source>
</evidence>
<dbReference type="PROSITE" id="PS00557">
    <property type="entry name" value="FMN_HYDROXY_ACID_DH_1"/>
    <property type="match status" value="1"/>
</dbReference>
<dbReference type="EMBL" id="JADWYS010000001">
    <property type="protein sequence ID" value="MBG9387980.1"/>
    <property type="molecule type" value="Genomic_DNA"/>
</dbReference>
<feature type="binding site" evidence="7">
    <location>
        <position position="127"/>
    </location>
    <ligand>
        <name>FMN</name>
        <dbReference type="ChEBI" id="CHEBI:58210"/>
    </ligand>
</feature>
<feature type="binding site" evidence="7">
    <location>
        <position position="249"/>
    </location>
    <ligand>
        <name>FMN</name>
        <dbReference type="ChEBI" id="CHEBI:58210"/>
    </ligand>
</feature>
<accession>A0A931MH90</accession>
<dbReference type="PROSITE" id="PS51349">
    <property type="entry name" value="FMN_HYDROXY_ACID_DH_2"/>
    <property type="match status" value="1"/>
</dbReference>
<organism evidence="9 10">
    <name type="scientific">Caenimonas aquaedulcis</name>
    <dbReference type="NCBI Taxonomy" id="2793270"/>
    <lineage>
        <taxon>Bacteria</taxon>
        <taxon>Pseudomonadati</taxon>
        <taxon>Pseudomonadota</taxon>
        <taxon>Betaproteobacteria</taxon>
        <taxon>Burkholderiales</taxon>
        <taxon>Comamonadaceae</taxon>
        <taxon>Caenimonas</taxon>
    </lineage>
</organism>
<feature type="binding site" evidence="7">
    <location>
        <position position="271"/>
    </location>
    <ligand>
        <name>FMN</name>
        <dbReference type="ChEBI" id="CHEBI:58210"/>
    </ligand>
</feature>
<dbReference type="GO" id="GO:0005886">
    <property type="term" value="C:plasma membrane"/>
    <property type="evidence" value="ECO:0007669"/>
    <property type="project" value="TreeGrafter"/>
</dbReference>
<dbReference type="InterPro" id="IPR037396">
    <property type="entry name" value="FMN_HAD"/>
</dbReference>
<evidence type="ECO:0000256" key="6">
    <source>
        <dbReference type="PIRSR" id="PIRSR000138-1"/>
    </source>
</evidence>
<dbReference type="GO" id="GO:0010181">
    <property type="term" value="F:FMN binding"/>
    <property type="evidence" value="ECO:0007669"/>
    <property type="project" value="InterPro"/>
</dbReference>
<dbReference type="GO" id="GO:0004459">
    <property type="term" value="F:L-lactate dehydrogenase (NAD+) activity"/>
    <property type="evidence" value="ECO:0007669"/>
    <property type="project" value="TreeGrafter"/>
</dbReference>
<dbReference type="Gene3D" id="3.20.20.70">
    <property type="entry name" value="Aldolase class I"/>
    <property type="match status" value="1"/>
</dbReference>
<dbReference type="GO" id="GO:0009060">
    <property type="term" value="P:aerobic respiration"/>
    <property type="evidence" value="ECO:0007669"/>
    <property type="project" value="TreeGrafter"/>
</dbReference>
<evidence type="ECO:0000256" key="3">
    <source>
        <dbReference type="ARBA" id="ARBA00022643"/>
    </source>
</evidence>
<comment type="caution">
    <text evidence="9">The sequence shown here is derived from an EMBL/GenBank/DDBJ whole genome shotgun (WGS) entry which is preliminary data.</text>
</comment>
<comment type="similarity">
    <text evidence="5">Belongs to the FMN-dependent alpha-hydroxy acid dehydrogenase family.</text>
</comment>
<feature type="binding site" evidence="7">
    <location>
        <position position="129"/>
    </location>
    <ligand>
        <name>glyoxylate</name>
        <dbReference type="ChEBI" id="CHEBI:36655"/>
    </ligand>
</feature>
<dbReference type="FunFam" id="3.20.20.70:FF:000029">
    <property type="entry name" value="L-lactate dehydrogenase"/>
    <property type="match status" value="1"/>
</dbReference>
<feature type="binding site" evidence="7">
    <location>
        <position position="106"/>
    </location>
    <ligand>
        <name>FMN</name>
        <dbReference type="ChEBI" id="CHEBI:58210"/>
    </ligand>
</feature>
<keyword evidence="10" id="KW-1185">Reference proteome</keyword>
<evidence type="ECO:0000256" key="4">
    <source>
        <dbReference type="ARBA" id="ARBA00023002"/>
    </source>
</evidence>
<dbReference type="PIRSF" id="PIRSF000138">
    <property type="entry name" value="Al-hdrx_acd_dh"/>
    <property type="match status" value="1"/>
</dbReference>
<keyword evidence="4" id="KW-0560">Oxidoreductase</keyword>
<evidence type="ECO:0000256" key="7">
    <source>
        <dbReference type="PIRSR" id="PIRSR000138-2"/>
    </source>
</evidence>
<dbReference type="Proteomes" id="UP000651050">
    <property type="component" value="Unassembled WGS sequence"/>
</dbReference>
<feature type="binding site" evidence="7">
    <location>
        <position position="164"/>
    </location>
    <ligand>
        <name>glyoxylate</name>
        <dbReference type="ChEBI" id="CHEBI:36655"/>
    </ligand>
</feature>
<reference evidence="9" key="1">
    <citation type="submission" date="2020-11" db="EMBL/GenBank/DDBJ databases">
        <title>Bacterial whole genome sequence for Caenimonas sp. DR4.4.</title>
        <authorList>
            <person name="Le V."/>
            <person name="Ko S.-R."/>
            <person name="Ahn C.-Y."/>
            <person name="Oh H.-M."/>
        </authorList>
    </citation>
    <scope>NUCLEOTIDE SEQUENCE</scope>
    <source>
        <strain evidence="9">DR4.4</strain>
    </source>
</reference>
<feature type="binding site" evidence="7">
    <location>
        <position position="155"/>
    </location>
    <ligand>
        <name>FMN</name>
        <dbReference type="ChEBI" id="CHEBI:58210"/>
    </ligand>
</feature>
<evidence type="ECO:0000313" key="9">
    <source>
        <dbReference type="EMBL" id="MBG9387980.1"/>
    </source>
</evidence>
<dbReference type="AlphaFoldDB" id="A0A931MH90"/>
<evidence type="ECO:0000256" key="5">
    <source>
        <dbReference type="ARBA" id="ARBA00024042"/>
    </source>
</evidence>
<dbReference type="InterPro" id="IPR008259">
    <property type="entry name" value="FMN_hydac_DH_AS"/>
</dbReference>
<evidence type="ECO:0000256" key="1">
    <source>
        <dbReference type="ARBA" id="ARBA00001917"/>
    </source>
</evidence>
<dbReference type="RefSeq" id="WP_196985861.1">
    <property type="nucleotide sequence ID" value="NZ_JADWYS010000001.1"/>
</dbReference>
<sequence length="380" mass="41524">MDPINIGDMRALARRRLPRMLYDYLDGGTHDELTLGTNLEDFDRLRFVPPVLQDVSRIDLATTIFGERLSMPLILGPVGSLGVLSRLGDIATARAAEACGITSCLSTTAVSSVEDVCAARKEPIWFQLYVMNEPGHHEHLIQRAKAVNCKALVLTVDSAISAQRDRDMRHGYTHTGQVKLSNIADMITRLDWIRDVLLGPRLNFGSMPGGKNNYKRIMSKAGGGLIAKDLTWDTFRDIRAKWDGPLVLKGVMTPRDAVKAVECGADGIVVSNHGGRQLDGAISSIMALAPIVDAVNERAVVMLDSGIRRGQHVVKALAMGAKACLIGRGYAYGLAARGQAGVEQSIEIFRKEMTMTMGMLGCRSIGELRRELLHTGDWQF</sequence>
<dbReference type="SUPFAM" id="SSF51395">
    <property type="entry name" value="FMN-linked oxidoreductases"/>
    <property type="match status" value="1"/>
</dbReference>
<feature type="binding site" evidence="7">
    <location>
        <begin position="77"/>
        <end position="79"/>
    </location>
    <ligand>
        <name>FMN</name>
        <dbReference type="ChEBI" id="CHEBI:58210"/>
    </ligand>
</feature>
<keyword evidence="2 7" id="KW-0285">Flavoprotein</keyword>
<dbReference type="PANTHER" id="PTHR10578">
    <property type="entry name" value="S -2-HYDROXY-ACID OXIDASE-RELATED"/>
    <property type="match status" value="1"/>
</dbReference>
<dbReference type="CDD" id="cd02809">
    <property type="entry name" value="alpha_hydroxyacid_oxid_FMN"/>
    <property type="match status" value="1"/>
</dbReference>
<gene>
    <name evidence="9" type="ORF">I5803_08110</name>
</gene>
<evidence type="ECO:0000313" key="10">
    <source>
        <dbReference type="Proteomes" id="UP000651050"/>
    </source>
</evidence>
<feature type="binding site" evidence="7">
    <location>
        <position position="273"/>
    </location>
    <ligand>
        <name>glyoxylate</name>
        <dbReference type="ChEBI" id="CHEBI:36655"/>
    </ligand>
</feature>